<evidence type="ECO:0000256" key="8">
    <source>
        <dbReference type="ARBA" id="ARBA00022884"/>
    </source>
</evidence>
<gene>
    <name evidence="13" type="ORF">BQ2448_2596</name>
</gene>
<protein>
    <recommendedName>
        <fullName evidence="5">Snurportin-1</fullName>
    </recommendedName>
</protein>
<feature type="compositionally biased region" description="Low complexity" evidence="10">
    <location>
        <begin position="1"/>
        <end position="12"/>
    </location>
</feature>
<comment type="similarity">
    <text evidence="4">Belongs to the snurportin family.</text>
</comment>
<dbReference type="STRING" id="269621.A0A238FES0"/>
<sequence>MNRSSTSRSPPSFRHLAHFHARPSGVLTPSTHHERRRKEALELQKQRRMHAFEQARQSHFCKDPLDLDSVEQLSLGARTREGRDEDASEDEVDEEGDIYIVTDGPGGMETTESKSPSSALKPKLQKTRRHRSTKPIYKPWARNLLTHAETLDLGHALPEAFWTGEWSLKLCPDGKRCLCVTGHTANGSNTILYSRVSGRTLSRVYVPALPPDCLLDTIHDPSTNALWVLDLIKWNGVYYVDLEHGFRKWFLQSRLSELQRTTHNDPQWTQLLPVPTLDAPLTPRSLAFFLQTAFSTTTSSSTMDAMARPTWDGLLFYLDVARYESGSTPLVGWVPAALEIKSKPKGEGEGEGEGESMTVESEEVTGLQALMKLMENVEGIEEGMAVE</sequence>
<evidence type="ECO:0000256" key="3">
    <source>
        <dbReference type="ARBA" id="ARBA00004496"/>
    </source>
</evidence>
<evidence type="ECO:0000259" key="12">
    <source>
        <dbReference type="Pfam" id="PF21974"/>
    </source>
</evidence>
<keyword evidence="9" id="KW-0539">Nucleus</keyword>
<evidence type="ECO:0000256" key="9">
    <source>
        <dbReference type="ARBA" id="ARBA00023242"/>
    </source>
</evidence>
<reference evidence="14" key="1">
    <citation type="submission" date="2016-09" db="EMBL/GenBank/DDBJ databases">
        <authorList>
            <person name="Jeantristanb JTB J.-T."/>
            <person name="Ricardo R."/>
        </authorList>
    </citation>
    <scope>NUCLEOTIDE SEQUENCE [LARGE SCALE GENOMIC DNA]</scope>
</reference>
<evidence type="ECO:0000259" key="11">
    <source>
        <dbReference type="Pfam" id="PF11538"/>
    </source>
</evidence>
<organism evidence="13 14">
    <name type="scientific">Microbotryum intermedium</name>
    <dbReference type="NCBI Taxonomy" id="269621"/>
    <lineage>
        <taxon>Eukaryota</taxon>
        <taxon>Fungi</taxon>
        <taxon>Dikarya</taxon>
        <taxon>Basidiomycota</taxon>
        <taxon>Pucciniomycotina</taxon>
        <taxon>Microbotryomycetes</taxon>
        <taxon>Microbotryales</taxon>
        <taxon>Microbotryaceae</taxon>
        <taxon>Microbotryum</taxon>
    </lineage>
</organism>
<dbReference type="SUPFAM" id="SSF56091">
    <property type="entry name" value="DNA ligase/mRNA capping enzyme, catalytic domain"/>
    <property type="match status" value="1"/>
</dbReference>
<accession>A0A238FES0</accession>
<dbReference type="InterPro" id="IPR017336">
    <property type="entry name" value="Snurportin-1"/>
</dbReference>
<dbReference type="AlphaFoldDB" id="A0A238FES0"/>
<feature type="region of interest" description="Disordered" evidence="10">
    <location>
        <begin position="1"/>
        <end position="39"/>
    </location>
</feature>
<comment type="subcellular location">
    <subcellularLocation>
        <location evidence="3">Cytoplasm</location>
    </subcellularLocation>
    <subcellularLocation>
        <location evidence="2">Nucleus</location>
    </subcellularLocation>
</comment>
<keyword evidence="7" id="KW-0963">Cytoplasm</keyword>
<evidence type="ECO:0000313" key="13">
    <source>
        <dbReference type="EMBL" id="SCV69576.1"/>
    </source>
</evidence>
<dbReference type="GO" id="GO:0005634">
    <property type="term" value="C:nucleus"/>
    <property type="evidence" value="ECO:0007669"/>
    <property type="project" value="UniProtKB-SubCell"/>
</dbReference>
<dbReference type="PANTHER" id="PTHR13403">
    <property type="entry name" value="SNURPORTIN1 RNUT1 PROTEIN RNA, U TRANSPORTER 1"/>
    <property type="match status" value="1"/>
</dbReference>
<dbReference type="GO" id="GO:0061015">
    <property type="term" value="P:snRNA import into nucleus"/>
    <property type="evidence" value="ECO:0007669"/>
    <property type="project" value="InterPro"/>
</dbReference>
<evidence type="ECO:0000256" key="4">
    <source>
        <dbReference type="ARBA" id="ARBA00007540"/>
    </source>
</evidence>
<keyword evidence="14" id="KW-1185">Reference proteome</keyword>
<dbReference type="GO" id="GO:0003723">
    <property type="term" value="F:RNA binding"/>
    <property type="evidence" value="ECO:0007669"/>
    <property type="project" value="UniProtKB-KW"/>
</dbReference>
<keyword evidence="6" id="KW-0813">Transport</keyword>
<feature type="region of interest" description="Disordered" evidence="10">
    <location>
        <begin position="104"/>
        <end position="132"/>
    </location>
</feature>
<evidence type="ECO:0000256" key="10">
    <source>
        <dbReference type="SAM" id="MobiDB-lite"/>
    </source>
</evidence>
<evidence type="ECO:0000256" key="5">
    <source>
        <dbReference type="ARBA" id="ARBA00016034"/>
    </source>
</evidence>
<dbReference type="InterPro" id="IPR047857">
    <property type="entry name" value="Snurportin1_C"/>
</dbReference>
<dbReference type="InterPro" id="IPR024721">
    <property type="entry name" value="Snurportin-1_N"/>
</dbReference>
<keyword evidence="8" id="KW-0694">RNA-binding</keyword>
<comment type="function">
    <text evidence="1">Functions as an U snRNP-specific nuclear import adapter. Involved in the trimethylguanosine (m3G)-cap-dependent nuclear import of U snRNPs. Binds specifically to the terminal m3G-cap U snRNAs.</text>
</comment>
<dbReference type="Pfam" id="PF11538">
    <property type="entry name" value="Snurportin1"/>
    <property type="match status" value="1"/>
</dbReference>
<dbReference type="Pfam" id="PF21974">
    <property type="entry name" value="SPN1_m3Gcap_bd"/>
    <property type="match status" value="1"/>
</dbReference>
<dbReference type="Proteomes" id="UP000198372">
    <property type="component" value="Unassembled WGS sequence"/>
</dbReference>
<feature type="compositionally biased region" description="Basic residues" evidence="10">
    <location>
        <begin position="123"/>
        <end position="132"/>
    </location>
</feature>
<dbReference type="GO" id="GO:0005737">
    <property type="term" value="C:cytoplasm"/>
    <property type="evidence" value="ECO:0007669"/>
    <property type="project" value="UniProtKB-SubCell"/>
</dbReference>
<dbReference type="PANTHER" id="PTHR13403:SF6">
    <property type="entry name" value="SNURPORTIN-1"/>
    <property type="match status" value="1"/>
</dbReference>
<evidence type="ECO:0000256" key="1">
    <source>
        <dbReference type="ARBA" id="ARBA00003975"/>
    </source>
</evidence>
<evidence type="ECO:0000256" key="7">
    <source>
        <dbReference type="ARBA" id="ARBA00022490"/>
    </source>
</evidence>
<feature type="domain" description="Snurportin-1 N-terminal" evidence="11">
    <location>
        <begin position="32"/>
        <end position="56"/>
    </location>
</feature>
<dbReference type="Gene3D" id="3.30.470.30">
    <property type="entry name" value="DNA ligase/mRNA capping enzyme"/>
    <property type="match status" value="1"/>
</dbReference>
<proteinExistence type="inferred from homology"/>
<feature type="compositionally biased region" description="Low complexity" evidence="10">
    <location>
        <begin position="113"/>
        <end position="122"/>
    </location>
</feature>
<evidence type="ECO:0000313" key="14">
    <source>
        <dbReference type="Proteomes" id="UP000198372"/>
    </source>
</evidence>
<dbReference type="EMBL" id="FMSP01000004">
    <property type="protein sequence ID" value="SCV69576.1"/>
    <property type="molecule type" value="Genomic_DNA"/>
</dbReference>
<evidence type="ECO:0000256" key="2">
    <source>
        <dbReference type="ARBA" id="ARBA00004123"/>
    </source>
</evidence>
<dbReference type="OrthoDB" id="10003593at2759"/>
<evidence type="ECO:0000256" key="6">
    <source>
        <dbReference type="ARBA" id="ARBA00022448"/>
    </source>
</evidence>
<name>A0A238FES0_9BASI</name>
<feature type="domain" description="Snurportin-1 m3G cap-binding" evidence="12">
    <location>
        <begin position="163"/>
        <end position="334"/>
    </location>
</feature>